<comment type="caution">
    <text evidence="3">The sequence shown here is derived from an EMBL/GenBank/DDBJ whole genome shotgun (WGS) entry which is preliminary data.</text>
</comment>
<feature type="compositionally biased region" description="Polar residues" evidence="1">
    <location>
        <begin position="398"/>
        <end position="421"/>
    </location>
</feature>
<evidence type="ECO:0000313" key="3">
    <source>
        <dbReference type="EMBL" id="KAK6540381.1"/>
    </source>
</evidence>
<dbReference type="Proteomes" id="UP001365542">
    <property type="component" value="Unassembled WGS sequence"/>
</dbReference>
<dbReference type="AlphaFoldDB" id="A0AAV9XFM8"/>
<organism evidence="3 4">
    <name type="scientific">Orbilia ellipsospora</name>
    <dbReference type="NCBI Taxonomy" id="2528407"/>
    <lineage>
        <taxon>Eukaryota</taxon>
        <taxon>Fungi</taxon>
        <taxon>Dikarya</taxon>
        <taxon>Ascomycota</taxon>
        <taxon>Pezizomycotina</taxon>
        <taxon>Orbiliomycetes</taxon>
        <taxon>Orbiliales</taxon>
        <taxon>Orbiliaceae</taxon>
        <taxon>Orbilia</taxon>
    </lineage>
</organism>
<reference evidence="3 4" key="1">
    <citation type="submission" date="2019-10" db="EMBL/GenBank/DDBJ databases">
        <authorList>
            <person name="Palmer J.M."/>
        </authorList>
    </citation>
    <scope>NUCLEOTIDE SEQUENCE [LARGE SCALE GENOMIC DNA]</scope>
    <source>
        <strain evidence="3 4">TWF694</strain>
    </source>
</reference>
<name>A0AAV9XFM8_9PEZI</name>
<dbReference type="EMBL" id="JAVHJO010000005">
    <property type="protein sequence ID" value="KAK6540381.1"/>
    <property type="molecule type" value="Genomic_DNA"/>
</dbReference>
<feature type="domain" description="Protein kinase" evidence="2">
    <location>
        <begin position="172"/>
        <end position="475"/>
    </location>
</feature>
<dbReference type="SUPFAM" id="SSF56112">
    <property type="entry name" value="Protein kinase-like (PK-like)"/>
    <property type="match status" value="1"/>
</dbReference>
<evidence type="ECO:0000256" key="1">
    <source>
        <dbReference type="SAM" id="MobiDB-lite"/>
    </source>
</evidence>
<dbReference type="GO" id="GO:0005524">
    <property type="term" value="F:ATP binding"/>
    <property type="evidence" value="ECO:0007669"/>
    <property type="project" value="InterPro"/>
</dbReference>
<evidence type="ECO:0000259" key="2">
    <source>
        <dbReference type="PROSITE" id="PS50011"/>
    </source>
</evidence>
<proteinExistence type="predicted"/>
<sequence>MAAGYCDNNATNSFRKELLSLFRYESWVPPGVFIKHRHDVFADLRLPENEAQLTEQLRCNCSRCNRYPLSDTPGDPHHISNLINKIRECATGVYALCVFIQYARLVIPLLESQVTDGNLNAKVHSETDLRSIASFESNEGDIVSSFIELRSKFVTPVIQRSDPHLEIVNIGALPFSLPVNGLSGEIALPNTNNSLRAFDPGTTATSFYVTRVRANNEEASSEKKRYEWLRNKLGGPNLMEMLFSFRFQDSVYVLYDKTESNLSVYLRDPPASDHKWLLEQFGCVIEAMEALQKTARDFADSTGATPSTEFYGGHFNLEPSKLLIRSEGDKKILLVTGFGCQSPSKVASEYNPPEASKTRDPRNHMYDVWSLGHILIDIIKCVQPAVTTNGRVGPTRLVNGNGNRASQSNSDNQSIFSNPSRPSDVPKDLISLREMWKTDTLMCGRLDLIRDMMEINYKHRPSLQTVRRIYKHLFKNGGSHIDTFILPGESEKEIGLNDVHWLRLLEAPWVGDVGSSINAAEISAFVSSHSRRCRVQIFETYRDEVPTSELRIASVTHGEEVDLISQIKAYKGPGGRPNERLYLWFVAIPEIYALSLNNSFYVFDKITDLALFQARICGYGVKSTIPITSCRFPKKSSYSFGKPNHVKDARYIQIWKFPNVRNLDK</sequence>
<dbReference type="InterPro" id="IPR000719">
    <property type="entry name" value="Prot_kinase_dom"/>
</dbReference>
<evidence type="ECO:0000313" key="4">
    <source>
        <dbReference type="Proteomes" id="UP001365542"/>
    </source>
</evidence>
<accession>A0AAV9XFM8</accession>
<keyword evidence="4" id="KW-1185">Reference proteome</keyword>
<dbReference type="PROSITE" id="PS50011">
    <property type="entry name" value="PROTEIN_KINASE_DOM"/>
    <property type="match status" value="1"/>
</dbReference>
<dbReference type="Gene3D" id="1.10.510.10">
    <property type="entry name" value="Transferase(Phosphotransferase) domain 1"/>
    <property type="match status" value="1"/>
</dbReference>
<dbReference type="InterPro" id="IPR011009">
    <property type="entry name" value="Kinase-like_dom_sf"/>
</dbReference>
<feature type="region of interest" description="Disordered" evidence="1">
    <location>
        <begin position="392"/>
        <end position="424"/>
    </location>
</feature>
<gene>
    <name evidence="3" type="ORF">TWF694_009181</name>
</gene>
<protein>
    <recommendedName>
        <fullName evidence="2">Protein kinase domain-containing protein</fullName>
    </recommendedName>
</protein>
<dbReference type="GO" id="GO:0004672">
    <property type="term" value="F:protein kinase activity"/>
    <property type="evidence" value="ECO:0007669"/>
    <property type="project" value="InterPro"/>
</dbReference>